<feature type="domain" description="Response regulatory" evidence="9">
    <location>
        <begin position="536"/>
        <end position="641"/>
    </location>
</feature>
<accession>A0A2A3JXA8</accession>
<keyword evidence="7" id="KW-0067">ATP-binding</keyword>
<organism evidence="10">
    <name type="scientific">Alloyangia mangrovi</name>
    <dbReference type="NCBI Taxonomy" id="1779329"/>
    <lineage>
        <taxon>Bacteria</taxon>
        <taxon>Pseudomonadati</taxon>
        <taxon>Pseudomonadota</taxon>
        <taxon>Alphaproteobacteria</taxon>
        <taxon>Rhodobacterales</taxon>
        <taxon>Roseobacteraceae</taxon>
        <taxon>Alloyangia</taxon>
    </lineage>
</organism>
<evidence type="ECO:0000256" key="4">
    <source>
        <dbReference type="ARBA" id="ARBA00022679"/>
    </source>
</evidence>
<sequence>MDFLAGDGEMASLIRNTDWSEHSFGPSEEWPQSLRSALAICLNSAFPTAIYWGSELRLLYNDAWAPIPGPRHPTALGAPAKEVWSDIWSIIEPQFSEVIRSGKGLFLQDHMLPMQRYGFEEETYWSYSFTPLRGEQGNIVGVWNTGSETTDNVIQRRNAEFLLKLNEALRSAGSAQEGLRIAVERLGVHLSAAGVRLAIPGKPGAGFDVAQSWAAPQARLPDASSPPWISAAAEAELRHGKTLFLTRRDPELDPQCRAYLEARRISNAIFVPWITGGRLEQALLLHWTRPRAYSALDVSLVERVLDIVMGWVSREKTLAREAVMAQEIDHRARNMLAILRSTARLIRADTVAEFREKLDERITSLSRTHGLLSRKKWGDVRLREVVDEEFSPYGADIHDRVTLDGPCVPLDPNDAQMIAMLVHELTTNAMKHGALRTTEGTLRLRWVLGTEGVLSLHWDENFPGESAPEMVSQGGGFGTQLLTRIAQDHFGGRIERTIGPGHLRYEITLPRGAWSAQAAEPQPESGDPGAVRERRAVMIVEDEPIIAMDLVGMMEHAGYAIFGQFASVAAGLSGTAESLPDLVLLDENLGGEKSTPLLDHLLAKGVPVVIISGYDGEVRTGVPRLSKPISEAELLSTIETL</sequence>
<dbReference type="InterPro" id="IPR011102">
    <property type="entry name" value="Sig_transdc_His_kinase_HWE"/>
</dbReference>
<keyword evidence="4" id="KW-0808">Transferase</keyword>
<dbReference type="SUPFAM" id="SSF55781">
    <property type="entry name" value="GAF domain-like"/>
    <property type="match status" value="1"/>
</dbReference>
<dbReference type="Gene3D" id="3.30.450.40">
    <property type="match status" value="1"/>
</dbReference>
<dbReference type="EC" id="2.7.13.3" evidence="2"/>
<reference evidence="10" key="1">
    <citation type="submission" date="2017-09" db="EMBL/GenBank/DDBJ databases">
        <title>Yangia sp. SAOS 153D whole genome sequencing.</title>
        <authorList>
            <person name="Verma A."/>
            <person name="Krishnamurthi S."/>
        </authorList>
    </citation>
    <scope>NUCLEOTIDE SEQUENCE [LARGE SCALE GENOMIC DNA]</scope>
    <source>
        <strain evidence="10">SAOS 153D</strain>
    </source>
</reference>
<protein>
    <recommendedName>
        <fullName evidence="2">histidine kinase</fullName>
        <ecNumber evidence="2">2.7.13.3</ecNumber>
    </recommendedName>
</protein>
<comment type="caution">
    <text evidence="10">The sequence shown here is derived from an EMBL/GenBank/DDBJ whole genome shotgun (WGS) entry which is preliminary data.</text>
</comment>
<dbReference type="SMART" id="SM00448">
    <property type="entry name" value="REC"/>
    <property type="match status" value="1"/>
</dbReference>
<keyword evidence="6 10" id="KW-0418">Kinase</keyword>
<proteinExistence type="predicted"/>
<dbReference type="PANTHER" id="PTHR41523:SF7">
    <property type="entry name" value="HISTIDINE KINASE"/>
    <property type="match status" value="1"/>
</dbReference>
<dbReference type="Pfam" id="PF00072">
    <property type="entry name" value="Response_reg"/>
    <property type="match status" value="1"/>
</dbReference>
<dbReference type="InterPro" id="IPR035965">
    <property type="entry name" value="PAS-like_dom_sf"/>
</dbReference>
<evidence type="ECO:0000256" key="2">
    <source>
        <dbReference type="ARBA" id="ARBA00012438"/>
    </source>
</evidence>
<dbReference type="EMBL" id="NTHN01000092">
    <property type="protein sequence ID" value="PBD19793.1"/>
    <property type="molecule type" value="Genomic_DNA"/>
</dbReference>
<dbReference type="SUPFAM" id="SSF52172">
    <property type="entry name" value="CheY-like"/>
    <property type="match status" value="1"/>
</dbReference>
<evidence type="ECO:0000256" key="5">
    <source>
        <dbReference type="ARBA" id="ARBA00022741"/>
    </source>
</evidence>
<dbReference type="SUPFAM" id="SSF55785">
    <property type="entry name" value="PYP-like sensor domain (PAS domain)"/>
    <property type="match status" value="1"/>
</dbReference>
<dbReference type="GO" id="GO:0004673">
    <property type="term" value="F:protein histidine kinase activity"/>
    <property type="evidence" value="ECO:0007669"/>
    <property type="project" value="UniProtKB-EC"/>
</dbReference>
<dbReference type="AlphaFoldDB" id="A0A2A3JXA8"/>
<evidence type="ECO:0000256" key="3">
    <source>
        <dbReference type="ARBA" id="ARBA00022553"/>
    </source>
</evidence>
<gene>
    <name evidence="10" type="ORF">CLG85_07420</name>
</gene>
<keyword evidence="3 8" id="KW-0597">Phosphoprotein</keyword>
<dbReference type="GO" id="GO:0000160">
    <property type="term" value="P:phosphorelay signal transduction system"/>
    <property type="evidence" value="ECO:0007669"/>
    <property type="project" value="InterPro"/>
</dbReference>
<evidence type="ECO:0000259" key="9">
    <source>
        <dbReference type="PROSITE" id="PS50110"/>
    </source>
</evidence>
<dbReference type="Gene3D" id="3.30.450.20">
    <property type="entry name" value="PAS domain"/>
    <property type="match status" value="1"/>
</dbReference>
<evidence type="ECO:0000256" key="8">
    <source>
        <dbReference type="PROSITE-ProRule" id="PRU00169"/>
    </source>
</evidence>
<dbReference type="SMART" id="SM00911">
    <property type="entry name" value="HWE_HK"/>
    <property type="match status" value="1"/>
</dbReference>
<dbReference type="Gene3D" id="3.30.565.10">
    <property type="entry name" value="Histidine kinase-like ATPase, C-terminal domain"/>
    <property type="match status" value="1"/>
</dbReference>
<dbReference type="InterPro" id="IPR011006">
    <property type="entry name" value="CheY-like_superfamily"/>
</dbReference>
<dbReference type="InterPro" id="IPR029016">
    <property type="entry name" value="GAF-like_dom_sf"/>
</dbReference>
<keyword evidence="5" id="KW-0547">Nucleotide-binding</keyword>
<dbReference type="Pfam" id="PF07536">
    <property type="entry name" value="HWE_HK"/>
    <property type="match status" value="1"/>
</dbReference>
<evidence type="ECO:0000313" key="10">
    <source>
        <dbReference type="EMBL" id="PBD19793.1"/>
    </source>
</evidence>
<comment type="catalytic activity">
    <reaction evidence="1">
        <text>ATP + protein L-histidine = ADP + protein N-phospho-L-histidine.</text>
        <dbReference type="EC" id="2.7.13.3"/>
    </reaction>
</comment>
<dbReference type="InterPro" id="IPR001789">
    <property type="entry name" value="Sig_transdc_resp-reg_receiver"/>
</dbReference>
<evidence type="ECO:0000256" key="7">
    <source>
        <dbReference type="ARBA" id="ARBA00022840"/>
    </source>
</evidence>
<feature type="modified residue" description="4-aspartylphosphate" evidence="8">
    <location>
        <position position="586"/>
    </location>
</feature>
<name>A0A2A3JXA8_9RHOB</name>
<dbReference type="PROSITE" id="PS50110">
    <property type="entry name" value="RESPONSE_REGULATORY"/>
    <property type="match status" value="1"/>
</dbReference>
<evidence type="ECO:0000256" key="1">
    <source>
        <dbReference type="ARBA" id="ARBA00000085"/>
    </source>
</evidence>
<dbReference type="Gene3D" id="3.40.50.2300">
    <property type="match status" value="1"/>
</dbReference>
<evidence type="ECO:0000256" key="6">
    <source>
        <dbReference type="ARBA" id="ARBA00022777"/>
    </source>
</evidence>
<dbReference type="PANTHER" id="PTHR41523">
    <property type="entry name" value="TWO-COMPONENT SYSTEM SENSOR PROTEIN"/>
    <property type="match status" value="1"/>
</dbReference>
<dbReference type="GO" id="GO:0005524">
    <property type="term" value="F:ATP binding"/>
    <property type="evidence" value="ECO:0007669"/>
    <property type="project" value="UniProtKB-KW"/>
</dbReference>
<dbReference type="InterPro" id="IPR036890">
    <property type="entry name" value="HATPase_C_sf"/>
</dbReference>
<dbReference type="SUPFAM" id="SSF55874">
    <property type="entry name" value="ATPase domain of HSP90 chaperone/DNA topoisomerase II/histidine kinase"/>
    <property type="match status" value="1"/>
</dbReference>